<dbReference type="PANTHER" id="PTHR21299:SF1">
    <property type="entry name" value="PANTOATE--BETA-ALANINE LIGASE"/>
    <property type="match status" value="1"/>
</dbReference>
<comment type="similarity">
    <text evidence="2 8">Belongs to the pantothenate synthetase family.</text>
</comment>
<comment type="caution">
    <text evidence="8">Lacks conserved residue(s) required for the propagation of feature annotation.</text>
</comment>
<reference evidence="9" key="1">
    <citation type="journal article" date="2013" name="PLoS ONE">
        <title>Metagenomic insights into the carbohydrate-active enzymes carried by the microorganisms adhering to solid digesta in the rumen of cows.</title>
        <authorList>
            <person name="Wang L."/>
            <person name="Hatem A."/>
            <person name="Catalyurek U.V."/>
            <person name="Morrison M."/>
            <person name="Yu Z."/>
        </authorList>
    </citation>
    <scope>NUCLEOTIDE SEQUENCE</scope>
</reference>
<sequence>MIVATTLAELRSALAPRRDAPIAVVPTMGALHEGHLSLVTAARARAVTVVLTIFVNPTQFTEQADLDAYPRALDDDLAKAGAAGVDVVFAPTAAEMYPTGFATTVSIAGPLTETFEGAVRGRAHFDGVATIVSKLLLAALADTAYFGQKDAQQVAVVRRLVRDLGIPTEIVVVPTSRDDDGLARSSRNVRLTPADRVRALALPRALAAAARAAADGEQDAAVLRAIAAHELDAAGLTPDYLAVVDSDGFAELDRLDRDAVLVVAARVGAVRLLDNVVLAPVTVSSDILDDRPVAAPTGSPR</sequence>
<evidence type="ECO:0000256" key="6">
    <source>
        <dbReference type="ARBA" id="ARBA00022840"/>
    </source>
</evidence>
<feature type="binding site" evidence="8">
    <location>
        <position position="59"/>
    </location>
    <ligand>
        <name>(R)-pantoate</name>
        <dbReference type="ChEBI" id="CHEBI:15980"/>
    </ligand>
</feature>
<keyword evidence="6 8" id="KW-0067">ATP-binding</keyword>
<keyword evidence="8" id="KW-0963">Cytoplasm</keyword>
<dbReference type="SUPFAM" id="SSF52374">
    <property type="entry name" value="Nucleotidylyl transferase"/>
    <property type="match status" value="1"/>
</dbReference>
<dbReference type="GO" id="GO:0005829">
    <property type="term" value="C:cytosol"/>
    <property type="evidence" value="ECO:0007669"/>
    <property type="project" value="TreeGrafter"/>
</dbReference>
<dbReference type="PANTHER" id="PTHR21299">
    <property type="entry name" value="CYTIDYLATE KINASE/PANTOATE-BETA-ALANINE LIGASE"/>
    <property type="match status" value="1"/>
</dbReference>
<feature type="binding site" evidence="8">
    <location>
        <position position="153"/>
    </location>
    <ligand>
        <name>(R)-pantoate</name>
        <dbReference type="ChEBI" id="CHEBI:15980"/>
    </ligand>
</feature>
<feature type="active site" description="Proton donor" evidence="8">
    <location>
        <position position="35"/>
    </location>
</feature>
<dbReference type="Gene3D" id="3.40.50.620">
    <property type="entry name" value="HUPs"/>
    <property type="match status" value="1"/>
</dbReference>
<evidence type="ECO:0000256" key="1">
    <source>
        <dbReference type="ARBA" id="ARBA00004990"/>
    </source>
</evidence>
<dbReference type="HAMAP" id="MF_00158">
    <property type="entry name" value="PanC"/>
    <property type="match status" value="1"/>
</dbReference>
<dbReference type="InterPro" id="IPR042176">
    <property type="entry name" value="Pantoate_ligase_C"/>
</dbReference>
<keyword evidence="4 8" id="KW-0566">Pantothenate biosynthesis</keyword>
<comment type="catalytic activity">
    <reaction evidence="7 8">
        <text>(R)-pantoate + beta-alanine + ATP = (R)-pantothenate + AMP + diphosphate + H(+)</text>
        <dbReference type="Rhea" id="RHEA:10912"/>
        <dbReference type="ChEBI" id="CHEBI:15378"/>
        <dbReference type="ChEBI" id="CHEBI:15980"/>
        <dbReference type="ChEBI" id="CHEBI:29032"/>
        <dbReference type="ChEBI" id="CHEBI:30616"/>
        <dbReference type="ChEBI" id="CHEBI:33019"/>
        <dbReference type="ChEBI" id="CHEBI:57966"/>
        <dbReference type="ChEBI" id="CHEBI:456215"/>
        <dbReference type="EC" id="6.3.2.1"/>
    </reaction>
</comment>
<dbReference type="InterPro" id="IPR014729">
    <property type="entry name" value="Rossmann-like_a/b/a_fold"/>
</dbReference>
<feature type="binding site" evidence="8">
    <location>
        <begin position="184"/>
        <end position="187"/>
    </location>
    <ligand>
        <name>ATP</name>
        <dbReference type="ChEBI" id="CHEBI:30616"/>
    </ligand>
</feature>
<dbReference type="GO" id="GO:0004592">
    <property type="term" value="F:pantoate-beta-alanine ligase activity"/>
    <property type="evidence" value="ECO:0007669"/>
    <property type="project" value="UniProtKB-UniRule"/>
</dbReference>
<comment type="function">
    <text evidence="8">Catalyzes the condensation of pantoate with beta-alanine in an ATP-dependent reaction via a pantoyl-adenylate intermediate.</text>
</comment>
<feature type="binding site" evidence="8">
    <location>
        <begin position="147"/>
        <end position="150"/>
    </location>
    <ligand>
        <name>ATP</name>
        <dbReference type="ChEBI" id="CHEBI:30616"/>
    </ligand>
</feature>
<gene>
    <name evidence="8" type="primary">panC</name>
</gene>
<dbReference type="EMBL" id="KC246841">
    <property type="protein sequence ID" value="AHF25550.1"/>
    <property type="molecule type" value="Genomic_DNA"/>
</dbReference>
<dbReference type="GO" id="GO:0015940">
    <property type="term" value="P:pantothenate biosynthetic process"/>
    <property type="evidence" value="ECO:0007669"/>
    <property type="project" value="UniProtKB-UniRule"/>
</dbReference>
<comment type="subunit">
    <text evidence="8">Homodimer.</text>
</comment>
<evidence type="ECO:0000256" key="3">
    <source>
        <dbReference type="ARBA" id="ARBA00022598"/>
    </source>
</evidence>
<evidence type="ECO:0000256" key="5">
    <source>
        <dbReference type="ARBA" id="ARBA00022741"/>
    </source>
</evidence>
<comment type="subcellular location">
    <subcellularLocation>
        <location evidence="8">Cytoplasm</location>
    </subcellularLocation>
</comment>
<evidence type="ECO:0000256" key="7">
    <source>
        <dbReference type="ARBA" id="ARBA00048258"/>
    </source>
</evidence>
<dbReference type="AlphaFoldDB" id="W0FR90"/>
<feature type="binding site" evidence="8">
    <location>
        <begin position="28"/>
        <end position="35"/>
    </location>
    <ligand>
        <name>ATP</name>
        <dbReference type="ChEBI" id="CHEBI:30616"/>
    </ligand>
</feature>
<dbReference type="Gene3D" id="3.30.1300.10">
    <property type="entry name" value="Pantoate-beta-alanine ligase, C-terminal domain"/>
    <property type="match status" value="1"/>
</dbReference>
<dbReference type="GO" id="GO:0005524">
    <property type="term" value="F:ATP binding"/>
    <property type="evidence" value="ECO:0007669"/>
    <property type="project" value="UniProtKB-KW"/>
</dbReference>
<keyword evidence="5 8" id="KW-0547">Nucleotide-binding</keyword>
<dbReference type="Pfam" id="PF02569">
    <property type="entry name" value="Pantoate_ligase"/>
    <property type="match status" value="1"/>
</dbReference>
<evidence type="ECO:0000313" key="9">
    <source>
        <dbReference type="EMBL" id="AHF25550.1"/>
    </source>
</evidence>
<evidence type="ECO:0000256" key="4">
    <source>
        <dbReference type="ARBA" id="ARBA00022655"/>
    </source>
</evidence>
<proteinExistence type="inferred from homology"/>
<dbReference type="UniPathway" id="UPA00028">
    <property type="reaction ID" value="UER00005"/>
</dbReference>
<organism evidence="9">
    <name type="scientific">uncultured bacterium Contigcl_10-cl</name>
    <dbReference type="NCBI Taxonomy" id="1393643"/>
    <lineage>
        <taxon>Bacteria</taxon>
        <taxon>environmental samples</taxon>
    </lineage>
</organism>
<feature type="binding site" evidence="8">
    <location>
        <position position="59"/>
    </location>
    <ligand>
        <name>beta-alanine</name>
        <dbReference type="ChEBI" id="CHEBI:57966"/>
    </ligand>
</feature>
<comment type="pathway">
    <text evidence="1 8">Cofactor biosynthesis; (R)-pantothenate biosynthesis; (R)-pantothenate from (R)-pantoate and beta-alanine: step 1/1.</text>
</comment>
<dbReference type="InterPro" id="IPR003721">
    <property type="entry name" value="Pantoate_ligase"/>
</dbReference>
<dbReference type="NCBIfam" id="TIGR00018">
    <property type="entry name" value="panC"/>
    <property type="match status" value="1"/>
</dbReference>
<keyword evidence="3 8" id="KW-0436">Ligase</keyword>
<comment type="miscellaneous">
    <text evidence="8">The reaction proceeds by a bi uni uni bi ping pong mechanism.</text>
</comment>
<dbReference type="EC" id="6.3.2.1" evidence="8"/>
<protein>
    <recommendedName>
        <fullName evidence="8">Pantothenate synthetase</fullName>
        <shortName evidence="8">PS</shortName>
        <ecNumber evidence="8">6.3.2.1</ecNumber>
    </recommendedName>
    <alternativeName>
        <fullName evidence="8">Pantoate--beta-alanine ligase</fullName>
    </alternativeName>
    <alternativeName>
        <fullName evidence="8">Pantoate-activating enzyme</fullName>
    </alternativeName>
</protein>
<evidence type="ECO:0000256" key="8">
    <source>
        <dbReference type="HAMAP-Rule" id="MF_00158"/>
    </source>
</evidence>
<name>W0FR90_9BACT</name>
<accession>W0FR90</accession>
<evidence type="ECO:0000256" key="2">
    <source>
        <dbReference type="ARBA" id="ARBA00009256"/>
    </source>
</evidence>